<evidence type="ECO:0000259" key="1">
    <source>
        <dbReference type="Pfam" id="PF00270"/>
    </source>
</evidence>
<keyword evidence="3" id="KW-1185">Reference proteome</keyword>
<protein>
    <recommendedName>
        <fullName evidence="1">DEAD/DEAH-box helicase domain-containing protein</fullName>
    </recommendedName>
</protein>
<gene>
    <name evidence="2" type="ORF">M569_06005</name>
</gene>
<dbReference type="PANTHER" id="PTHR14074:SF16">
    <property type="entry name" value="ANTIVIRAL INNATE IMMUNE RESPONSE RECEPTOR RIG-I"/>
    <property type="match status" value="1"/>
</dbReference>
<dbReference type="SUPFAM" id="SSF52540">
    <property type="entry name" value="P-loop containing nucleoside triphosphate hydrolases"/>
    <property type="match status" value="1"/>
</dbReference>
<dbReference type="Proteomes" id="UP000015453">
    <property type="component" value="Unassembled WGS sequence"/>
</dbReference>
<dbReference type="InterPro" id="IPR051363">
    <property type="entry name" value="RLR_Helicase"/>
</dbReference>
<dbReference type="AlphaFoldDB" id="S8CNK3"/>
<dbReference type="InterPro" id="IPR011545">
    <property type="entry name" value="DEAD/DEAH_box_helicase_dom"/>
</dbReference>
<evidence type="ECO:0000313" key="2">
    <source>
        <dbReference type="EMBL" id="EPS68764.1"/>
    </source>
</evidence>
<dbReference type="OrthoDB" id="6513042at2759"/>
<feature type="non-terminal residue" evidence="2">
    <location>
        <position position="1"/>
    </location>
</feature>
<evidence type="ECO:0000313" key="3">
    <source>
        <dbReference type="Proteomes" id="UP000015453"/>
    </source>
</evidence>
<dbReference type="GO" id="GO:0005737">
    <property type="term" value="C:cytoplasm"/>
    <property type="evidence" value="ECO:0007669"/>
    <property type="project" value="TreeGrafter"/>
</dbReference>
<accession>S8CNK3</accession>
<name>S8CNK3_9LAMI</name>
<dbReference type="Gene3D" id="3.40.50.300">
    <property type="entry name" value="P-loop containing nucleotide triphosphate hydrolases"/>
    <property type="match status" value="1"/>
</dbReference>
<organism evidence="2 3">
    <name type="scientific">Genlisea aurea</name>
    <dbReference type="NCBI Taxonomy" id="192259"/>
    <lineage>
        <taxon>Eukaryota</taxon>
        <taxon>Viridiplantae</taxon>
        <taxon>Streptophyta</taxon>
        <taxon>Embryophyta</taxon>
        <taxon>Tracheophyta</taxon>
        <taxon>Spermatophyta</taxon>
        <taxon>Magnoliopsida</taxon>
        <taxon>eudicotyledons</taxon>
        <taxon>Gunneridae</taxon>
        <taxon>Pentapetalae</taxon>
        <taxon>asterids</taxon>
        <taxon>lamiids</taxon>
        <taxon>Lamiales</taxon>
        <taxon>Lentibulariaceae</taxon>
        <taxon>Genlisea</taxon>
    </lineage>
</organism>
<comment type="caution">
    <text evidence="2">The sequence shown here is derived from an EMBL/GenBank/DDBJ whole genome shotgun (WGS) entry which is preliminary data.</text>
</comment>
<dbReference type="GO" id="GO:0003676">
    <property type="term" value="F:nucleic acid binding"/>
    <property type="evidence" value="ECO:0007669"/>
    <property type="project" value="InterPro"/>
</dbReference>
<reference evidence="2 3" key="1">
    <citation type="journal article" date="2013" name="BMC Genomics">
        <title>The miniature genome of a carnivorous plant Genlisea aurea contains a low number of genes and short non-coding sequences.</title>
        <authorList>
            <person name="Leushkin E.V."/>
            <person name="Sutormin R.A."/>
            <person name="Nabieva E.R."/>
            <person name="Penin A.A."/>
            <person name="Kondrashov A.S."/>
            <person name="Logacheva M.D."/>
        </authorList>
    </citation>
    <scope>NUCLEOTIDE SEQUENCE [LARGE SCALE GENOMIC DNA]</scope>
</reference>
<feature type="non-terminal residue" evidence="2">
    <location>
        <position position="237"/>
    </location>
</feature>
<dbReference type="EMBL" id="AUSU01002452">
    <property type="protein sequence ID" value="EPS68764.1"/>
    <property type="molecule type" value="Genomic_DNA"/>
</dbReference>
<sequence length="237" mass="27257">VKAVELALRKNTIAVTESENGKEVLALMMIREIEKWRLKDKFQGKRLIACLAPTVHLHLKEIKLYTELDVEGYYGARGVDDWNAITWEKEIEEHDVFIMTPQVMLDALRKAYIKLDLFCVVIIDECHEATGNHPFAKILKEFYVKKLEGPKIFGITSSLAIRRSSSSENAKKERIAELESLLNSQVHIVEDSSGLEEVFSFPKLMYRFYDPVQPLNLVLKDKLEISWSRVSFGVQVN</sequence>
<feature type="domain" description="DEAD/DEAH-box helicase" evidence="1">
    <location>
        <begin position="4"/>
        <end position="141"/>
    </location>
</feature>
<proteinExistence type="predicted"/>
<dbReference type="InterPro" id="IPR027417">
    <property type="entry name" value="P-loop_NTPase"/>
</dbReference>
<dbReference type="GO" id="GO:0005524">
    <property type="term" value="F:ATP binding"/>
    <property type="evidence" value="ECO:0007669"/>
    <property type="project" value="InterPro"/>
</dbReference>
<dbReference type="PANTHER" id="PTHR14074">
    <property type="entry name" value="HELICASE WITH DEATH DOMAIN-RELATED"/>
    <property type="match status" value="1"/>
</dbReference>
<dbReference type="Pfam" id="PF00270">
    <property type="entry name" value="DEAD"/>
    <property type="match status" value="1"/>
</dbReference>